<reference evidence="2" key="3">
    <citation type="submission" date="2015-06" db="UniProtKB">
        <authorList>
            <consortium name="EnsemblMetazoa"/>
        </authorList>
    </citation>
    <scope>IDENTIFICATION</scope>
</reference>
<proteinExistence type="predicted"/>
<dbReference type="RefSeq" id="XP_009014326.1">
    <property type="nucleotide sequence ID" value="XM_009016078.1"/>
</dbReference>
<reference evidence="1 3" key="2">
    <citation type="journal article" date="2013" name="Nature">
        <title>Insights into bilaterian evolution from three spiralian genomes.</title>
        <authorList>
            <person name="Simakov O."/>
            <person name="Marletaz F."/>
            <person name="Cho S.J."/>
            <person name="Edsinger-Gonzales E."/>
            <person name="Havlak P."/>
            <person name="Hellsten U."/>
            <person name="Kuo D.H."/>
            <person name="Larsson T."/>
            <person name="Lv J."/>
            <person name="Arendt D."/>
            <person name="Savage R."/>
            <person name="Osoegawa K."/>
            <person name="de Jong P."/>
            <person name="Grimwood J."/>
            <person name="Chapman J.A."/>
            <person name="Shapiro H."/>
            <person name="Aerts A."/>
            <person name="Otillar R.P."/>
            <person name="Terry A.Y."/>
            <person name="Boore J.L."/>
            <person name="Grigoriev I.V."/>
            <person name="Lindberg D.R."/>
            <person name="Seaver E.C."/>
            <person name="Weisblat D.A."/>
            <person name="Putnam N.H."/>
            <person name="Rokhsar D.S."/>
        </authorList>
    </citation>
    <scope>NUCLEOTIDE SEQUENCE</scope>
</reference>
<dbReference type="Gene3D" id="3.40.50.2300">
    <property type="match status" value="2"/>
</dbReference>
<evidence type="ECO:0000313" key="1">
    <source>
        <dbReference type="EMBL" id="ESO07715.1"/>
    </source>
</evidence>
<protein>
    <submittedName>
        <fullName evidence="1 2">Uncharacterized protein</fullName>
    </submittedName>
</protein>
<accession>T1F2U4</accession>
<dbReference type="HOGENOM" id="CLU_1469769_0_0_1"/>
<dbReference type="EMBL" id="KB096183">
    <property type="protein sequence ID" value="ESO07715.1"/>
    <property type="molecule type" value="Genomic_DNA"/>
</dbReference>
<dbReference type="EMBL" id="AMQM01003499">
    <property type="status" value="NOT_ANNOTATED_CDS"/>
    <property type="molecule type" value="Genomic_DNA"/>
</dbReference>
<dbReference type="AlphaFoldDB" id="T1F2U4"/>
<dbReference type="Proteomes" id="UP000015101">
    <property type="component" value="Unassembled WGS sequence"/>
</dbReference>
<dbReference type="KEGG" id="hro:HELRODRAFT_170256"/>
<evidence type="ECO:0000313" key="2">
    <source>
        <dbReference type="EnsemblMetazoa" id="HelroP170256"/>
    </source>
</evidence>
<dbReference type="InParanoid" id="T1F2U4"/>
<gene>
    <name evidence="2" type="primary">20203143</name>
    <name evidence="1" type="ORF">HELRODRAFT_170256</name>
</gene>
<evidence type="ECO:0000313" key="3">
    <source>
        <dbReference type="Proteomes" id="UP000015101"/>
    </source>
</evidence>
<dbReference type="GeneID" id="20203143"/>
<dbReference type="OrthoDB" id="5984008at2759"/>
<keyword evidence="3" id="KW-1185">Reference proteome</keyword>
<dbReference type="CTD" id="20203143"/>
<dbReference type="EnsemblMetazoa" id="HelroT170256">
    <property type="protein sequence ID" value="HelroP170256"/>
    <property type="gene ID" value="HelroG170256"/>
</dbReference>
<organism evidence="2 3">
    <name type="scientific">Helobdella robusta</name>
    <name type="common">Californian leech</name>
    <dbReference type="NCBI Taxonomy" id="6412"/>
    <lineage>
        <taxon>Eukaryota</taxon>
        <taxon>Metazoa</taxon>
        <taxon>Spiralia</taxon>
        <taxon>Lophotrochozoa</taxon>
        <taxon>Annelida</taxon>
        <taxon>Clitellata</taxon>
        <taxon>Hirudinea</taxon>
        <taxon>Rhynchobdellida</taxon>
        <taxon>Glossiphoniidae</taxon>
        <taxon>Helobdella</taxon>
    </lineage>
</organism>
<reference evidence="3" key="1">
    <citation type="submission" date="2012-12" db="EMBL/GenBank/DDBJ databases">
        <authorList>
            <person name="Hellsten U."/>
            <person name="Grimwood J."/>
            <person name="Chapman J.A."/>
            <person name="Shapiro H."/>
            <person name="Aerts A."/>
            <person name="Otillar R.P."/>
            <person name="Terry A.Y."/>
            <person name="Boore J.L."/>
            <person name="Simakov O."/>
            <person name="Marletaz F."/>
            <person name="Cho S.-J."/>
            <person name="Edsinger-Gonzales E."/>
            <person name="Havlak P."/>
            <person name="Kuo D.-H."/>
            <person name="Larsson T."/>
            <person name="Lv J."/>
            <person name="Arendt D."/>
            <person name="Savage R."/>
            <person name="Osoegawa K."/>
            <person name="de Jong P."/>
            <person name="Lindberg D.R."/>
            <person name="Seaver E.C."/>
            <person name="Weisblat D.A."/>
            <person name="Putnam N.H."/>
            <person name="Grigoriev I.V."/>
            <person name="Rokhsar D.S."/>
        </authorList>
    </citation>
    <scope>NUCLEOTIDE SEQUENCE</scope>
</reference>
<name>T1F2U4_HELRO</name>
<sequence>MDGSARCKEEKTWEGNIVTSVCSALESGLMMIIGNVGREHENTISDFSSMFEMPYLSIAEPPTRVIHHRLRGFTNHSSSFSPSSSSFLSSFPPPSSSSSSSSSSFTIYLRPSLSRPIRDVILYFQWARIYYIYDHMEGLQYIGGYPQLQGIISEVILYCKGSSRKLVGKHLITGYCGGFLHILL</sequence>